<evidence type="ECO:0000313" key="1">
    <source>
        <dbReference type="EMBL" id="CAF5148635.1"/>
    </source>
</evidence>
<gene>
    <name evidence="1" type="ORF">QYT958_LOCUS48348</name>
</gene>
<dbReference type="Proteomes" id="UP000663848">
    <property type="component" value="Unassembled WGS sequence"/>
</dbReference>
<proteinExistence type="predicted"/>
<feature type="non-terminal residue" evidence="1">
    <location>
        <position position="1"/>
    </location>
</feature>
<dbReference type="AlphaFoldDB" id="A0A822GDD1"/>
<protein>
    <submittedName>
        <fullName evidence="1">Uncharacterized protein</fullName>
    </submittedName>
</protein>
<sequence>GGHILPPNPAILPQNS</sequence>
<organism evidence="1 2">
    <name type="scientific">Rotaria socialis</name>
    <dbReference type="NCBI Taxonomy" id="392032"/>
    <lineage>
        <taxon>Eukaryota</taxon>
        <taxon>Metazoa</taxon>
        <taxon>Spiralia</taxon>
        <taxon>Gnathifera</taxon>
        <taxon>Rotifera</taxon>
        <taxon>Eurotatoria</taxon>
        <taxon>Bdelloidea</taxon>
        <taxon>Philodinida</taxon>
        <taxon>Philodinidae</taxon>
        <taxon>Rotaria</taxon>
    </lineage>
</organism>
<evidence type="ECO:0000313" key="2">
    <source>
        <dbReference type="Proteomes" id="UP000663848"/>
    </source>
</evidence>
<comment type="caution">
    <text evidence="1">The sequence shown here is derived from an EMBL/GenBank/DDBJ whole genome shotgun (WGS) entry which is preliminary data.</text>
</comment>
<reference evidence="1" key="1">
    <citation type="submission" date="2021-02" db="EMBL/GenBank/DDBJ databases">
        <authorList>
            <person name="Nowell W R."/>
        </authorList>
    </citation>
    <scope>NUCLEOTIDE SEQUENCE</scope>
</reference>
<accession>A0A822GDD1</accession>
<dbReference type="EMBL" id="CAJOBR010097480">
    <property type="protein sequence ID" value="CAF5148635.1"/>
    <property type="molecule type" value="Genomic_DNA"/>
</dbReference>
<name>A0A822GDD1_9BILA</name>